<keyword evidence="1 2" id="KW-0704">Schiff base</keyword>
<evidence type="ECO:0000256" key="5">
    <source>
        <dbReference type="PIRSR" id="PIRSR006246-5"/>
    </source>
</evidence>
<dbReference type="EC" id="4.1.1.11" evidence="1"/>
<evidence type="ECO:0000256" key="1">
    <source>
        <dbReference type="HAMAP-Rule" id="MF_00446"/>
    </source>
</evidence>
<comment type="PTM">
    <text evidence="1 4">Is synthesized initially as an inactive proenzyme, which is activated by self-cleavage at a specific serine bond to produce a beta-subunit with a hydroxyl group at its C-terminus and an alpha-subunit with a pyruvoyl group at its N-terminus.</text>
</comment>
<dbReference type="GO" id="GO:0005829">
    <property type="term" value="C:cytosol"/>
    <property type="evidence" value="ECO:0007669"/>
    <property type="project" value="TreeGrafter"/>
</dbReference>
<dbReference type="InterPro" id="IPR009010">
    <property type="entry name" value="Asp_de-COase-like_dom_sf"/>
</dbReference>
<dbReference type="HAMAP" id="MF_00446">
    <property type="entry name" value="PanD"/>
    <property type="match status" value="1"/>
</dbReference>
<dbReference type="EMBL" id="MNTG01000048">
    <property type="protein sequence ID" value="OLA36139.1"/>
    <property type="molecule type" value="Genomic_DNA"/>
</dbReference>
<dbReference type="Gene3D" id="2.40.40.20">
    <property type="match status" value="1"/>
</dbReference>
<feature type="active site" description="Proton donor" evidence="1 2">
    <location>
        <position position="58"/>
    </location>
</feature>
<dbReference type="PANTHER" id="PTHR21012">
    <property type="entry name" value="ASPARTATE 1-DECARBOXYLASE"/>
    <property type="match status" value="1"/>
</dbReference>
<dbReference type="GeneID" id="78525439"/>
<organism evidence="6 7">
    <name type="scientific">Phascolarctobacterium succinatutens</name>
    <dbReference type="NCBI Taxonomy" id="626940"/>
    <lineage>
        <taxon>Bacteria</taxon>
        <taxon>Bacillati</taxon>
        <taxon>Bacillota</taxon>
        <taxon>Negativicutes</taxon>
        <taxon>Acidaminococcales</taxon>
        <taxon>Acidaminococcaceae</taxon>
        <taxon>Phascolarctobacterium</taxon>
    </lineage>
</organism>
<dbReference type="PIRSF" id="PIRSF006246">
    <property type="entry name" value="Asp_decarbox"/>
    <property type="match status" value="1"/>
</dbReference>
<comment type="subcellular location">
    <subcellularLocation>
        <location evidence="1">Cytoplasm</location>
    </subcellularLocation>
</comment>
<proteinExistence type="inferred from homology"/>
<dbReference type="CDD" id="cd06919">
    <property type="entry name" value="Asp_decarbox"/>
    <property type="match status" value="1"/>
</dbReference>
<keyword evidence="1 2" id="KW-0670">Pyruvate</keyword>
<evidence type="ECO:0000256" key="3">
    <source>
        <dbReference type="PIRSR" id="PIRSR006246-2"/>
    </source>
</evidence>
<comment type="cofactor">
    <cofactor evidence="1 2">
        <name>pyruvate</name>
        <dbReference type="ChEBI" id="CHEBI:15361"/>
    </cofactor>
    <text evidence="1 2">Binds 1 pyruvoyl group covalently per subunit.</text>
</comment>
<keyword evidence="1" id="KW-0865">Zymogen</keyword>
<evidence type="ECO:0000256" key="2">
    <source>
        <dbReference type="PIRSR" id="PIRSR006246-1"/>
    </source>
</evidence>
<feature type="active site" description="Schiff-base intermediate with substrate; via pyruvic acid" evidence="1 2">
    <location>
        <position position="25"/>
    </location>
</feature>
<dbReference type="GO" id="GO:0015940">
    <property type="term" value="P:pantothenate biosynthetic process"/>
    <property type="evidence" value="ECO:0007669"/>
    <property type="project" value="UniProtKB-UniRule"/>
</dbReference>
<dbReference type="SUPFAM" id="SSF50692">
    <property type="entry name" value="ADC-like"/>
    <property type="match status" value="1"/>
</dbReference>
<keyword evidence="1" id="KW-0068">Autocatalytic cleavage</keyword>
<keyword evidence="1" id="KW-0210">Decarboxylase</keyword>
<feature type="binding site" evidence="1 3">
    <location>
        <begin position="73"/>
        <end position="75"/>
    </location>
    <ligand>
        <name>substrate</name>
    </ligand>
</feature>
<keyword evidence="1" id="KW-0566">Pantothenate biosynthesis</keyword>
<dbReference type="STRING" id="626940.BHW43_10930"/>
<reference evidence="6 7" key="1">
    <citation type="journal article" date="2016" name="Nat. Biotechnol.">
        <title>Measurement of bacterial replication rates in microbial communities.</title>
        <authorList>
            <person name="Brown C.T."/>
            <person name="Olm M.R."/>
            <person name="Thomas B.C."/>
            <person name="Banfield J.F."/>
        </authorList>
    </citation>
    <scope>NUCLEOTIDE SEQUENCE [LARGE SCALE GENOMIC DNA]</scope>
    <source>
        <strain evidence="6">46_33</strain>
    </source>
</reference>
<dbReference type="GO" id="GO:0006523">
    <property type="term" value="P:alanine biosynthetic process"/>
    <property type="evidence" value="ECO:0007669"/>
    <property type="project" value="InterPro"/>
</dbReference>
<feature type="binding site" evidence="1 3">
    <location>
        <position position="57"/>
    </location>
    <ligand>
        <name>substrate</name>
    </ligand>
</feature>
<feature type="chain" id="PRO_5041747529" description="Aspartate 1-decarboxylase beta chain" evidence="1 5">
    <location>
        <begin position="1"/>
        <end position="24"/>
    </location>
</feature>
<gene>
    <name evidence="1" type="primary">panD</name>
    <name evidence="6" type="ORF">BHW43_10930</name>
</gene>
<dbReference type="UniPathway" id="UPA00028">
    <property type="reaction ID" value="UER00002"/>
</dbReference>
<dbReference type="PANTHER" id="PTHR21012:SF0">
    <property type="entry name" value="ASPARTATE 1-DECARBOXYLASE"/>
    <property type="match status" value="1"/>
</dbReference>
<feature type="modified residue" description="Pyruvic acid (Ser)" evidence="1 4">
    <location>
        <position position="25"/>
    </location>
</feature>
<accession>A0A1Q6R175</accession>
<comment type="caution">
    <text evidence="6">The sequence shown here is derived from an EMBL/GenBank/DDBJ whole genome shotgun (WGS) entry which is preliminary data.</text>
</comment>
<dbReference type="Proteomes" id="UP000186777">
    <property type="component" value="Unassembled WGS sequence"/>
</dbReference>
<comment type="pathway">
    <text evidence="1">Cofactor biosynthesis; (R)-pantothenate biosynthesis; beta-alanine from L-aspartate: step 1/1.</text>
</comment>
<dbReference type="NCBIfam" id="TIGR00223">
    <property type="entry name" value="panD"/>
    <property type="match status" value="1"/>
</dbReference>
<name>A0A1Q6R175_9FIRM</name>
<dbReference type="Pfam" id="PF02261">
    <property type="entry name" value="Asp_decarbox"/>
    <property type="match status" value="1"/>
</dbReference>
<evidence type="ECO:0000256" key="4">
    <source>
        <dbReference type="PIRSR" id="PIRSR006246-3"/>
    </source>
</evidence>
<keyword evidence="1" id="KW-0456">Lyase</keyword>
<dbReference type="RefSeq" id="WP_009145844.1">
    <property type="nucleotide sequence ID" value="NZ_CABKPS010000063.1"/>
</dbReference>
<evidence type="ECO:0000313" key="7">
    <source>
        <dbReference type="Proteomes" id="UP000186777"/>
    </source>
</evidence>
<sequence>MLYTMHHGKIHRATVTQANLEYMGSITIDSELLELSGILPGERVQIVDNNNGNRLETYVIAGERGSGVICLNGAAARKVLVGDTVIIIAYSLMTEEEAKTYVPKVVMVDENNHPINVRGTEKEAEIG</sequence>
<protein>
    <recommendedName>
        <fullName evidence="1">Aspartate 1-decarboxylase</fullName>
        <ecNumber evidence="1">4.1.1.11</ecNumber>
    </recommendedName>
    <alternativeName>
        <fullName evidence="1">Aspartate alpha-decarboxylase</fullName>
    </alternativeName>
    <component>
        <recommendedName>
            <fullName evidence="1">Aspartate 1-decarboxylase beta chain</fullName>
        </recommendedName>
    </component>
    <component>
        <recommendedName>
            <fullName evidence="1">Aspartate 1-decarboxylase alpha chain</fullName>
        </recommendedName>
    </component>
</protein>
<evidence type="ECO:0000313" key="6">
    <source>
        <dbReference type="EMBL" id="OLA36139.1"/>
    </source>
</evidence>
<feature type="chain" id="PRO_5041747528" description="Aspartate 1-decarboxylase alpha chain" evidence="1 5">
    <location>
        <begin position="25"/>
        <end position="127"/>
    </location>
</feature>
<keyword evidence="1" id="KW-0963">Cytoplasm</keyword>
<comment type="function">
    <text evidence="1">Catalyzes the pyruvoyl-dependent decarboxylation of aspartate to produce beta-alanine.</text>
</comment>
<comment type="similarity">
    <text evidence="1">Belongs to the PanD family.</text>
</comment>
<dbReference type="GO" id="GO:0004068">
    <property type="term" value="F:aspartate 1-decarboxylase activity"/>
    <property type="evidence" value="ECO:0007669"/>
    <property type="project" value="UniProtKB-UniRule"/>
</dbReference>
<comment type="subunit">
    <text evidence="1">Heterooctamer of four alpha and four beta subunits.</text>
</comment>
<dbReference type="InterPro" id="IPR003190">
    <property type="entry name" value="Asp_decarbox"/>
</dbReference>
<dbReference type="AlphaFoldDB" id="A0A1Q6R175"/>
<comment type="catalytic activity">
    <reaction evidence="1">
        <text>L-aspartate + H(+) = beta-alanine + CO2</text>
        <dbReference type="Rhea" id="RHEA:19497"/>
        <dbReference type="ChEBI" id="CHEBI:15378"/>
        <dbReference type="ChEBI" id="CHEBI:16526"/>
        <dbReference type="ChEBI" id="CHEBI:29991"/>
        <dbReference type="ChEBI" id="CHEBI:57966"/>
        <dbReference type="EC" id="4.1.1.11"/>
    </reaction>
</comment>